<dbReference type="Pfam" id="PF08245">
    <property type="entry name" value="Mur_ligase_M"/>
    <property type="match status" value="1"/>
</dbReference>
<keyword evidence="5 7" id="KW-0131">Cell cycle</keyword>
<sequence length="503" mass="53440">MREAGLLVSHSEALPSTLSDLVDDSRRVRDGSAFLAIKGAAQDGHAWLPTAHTAGATLAIVEDAAAAEAAALPFVQVRDGRRAAALCAAAFHGWPARALTLVGVTGTNGKTTTVGLLRHLLDGPAHRAASIGTLGVLLGSEGTPMPGGGGLTTPGPVELQRLLRALVNAGVSRVAMETSSHALDQRRVDGLTFAAAVFTNLTRDHLDYHVTMEAYRAAKLRLVGLLARDGVAVFNADDVAWKGVTHAPRTITFGTHDASAQVAARDVQFGATGSRFLLVTPTGAHPVELPLIGDFNIANALGAAAVALSLGMPVQDIAQKLSHAPQVPGRLERLRTAPTVLRDYAHTPDALDRALRAVRPFTRETQEQSSRLLVLFGCGGDRDRGKRPEMGRIAEALADVAIVTSDNPRTEDPERILDDIEAGMSRRDHLRITDRRDAIAQALRLAGPHDVIVLAGKGHETYQIRGTISYPFDESEIVAELSREIAAERERDVHRDAIGEVGS</sequence>
<reference evidence="12 13" key="2">
    <citation type="journal article" date="2016" name="Environ. Microbiol. Rep.">
        <title>Metagenomic evidence for the presence of phototrophic Gemmatimonadetes bacteria in diverse environments.</title>
        <authorList>
            <person name="Zeng Y."/>
            <person name="Baumbach J."/>
            <person name="Barbosa E.G."/>
            <person name="Azevedo V."/>
            <person name="Zhang C."/>
            <person name="Koblizek M."/>
        </authorList>
    </citation>
    <scope>NUCLEOTIDE SEQUENCE [LARGE SCALE GENOMIC DNA]</scope>
    <source>
        <strain evidence="12 13">AP64</strain>
    </source>
</reference>
<dbReference type="InterPro" id="IPR005761">
    <property type="entry name" value="UDP-N-AcMur-Glu-dNH2Pim_ligase"/>
</dbReference>
<dbReference type="EMBL" id="CP011454">
    <property type="protein sequence ID" value="AMW06662.1"/>
    <property type="molecule type" value="Genomic_DNA"/>
</dbReference>
<keyword evidence="7" id="KW-0963">Cytoplasm</keyword>
<evidence type="ECO:0000259" key="11">
    <source>
        <dbReference type="Pfam" id="PF08245"/>
    </source>
</evidence>
<feature type="binding site" evidence="7">
    <location>
        <position position="179"/>
    </location>
    <ligand>
        <name>UDP-N-acetyl-alpha-D-muramoyl-L-alanyl-D-glutamate</name>
        <dbReference type="ChEBI" id="CHEBI:83900"/>
    </ligand>
</feature>
<evidence type="ECO:0000259" key="10">
    <source>
        <dbReference type="Pfam" id="PF02875"/>
    </source>
</evidence>
<evidence type="ECO:0000313" key="13">
    <source>
        <dbReference type="Proteomes" id="UP000076404"/>
    </source>
</evidence>
<dbReference type="GO" id="GO:0005737">
    <property type="term" value="C:cytoplasm"/>
    <property type="evidence" value="ECO:0007669"/>
    <property type="project" value="UniProtKB-SubCell"/>
</dbReference>
<dbReference type="Gene3D" id="3.40.1390.10">
    <property type="entry name" value="MurE/MurF, N-terminal domain"/>
    <property type="match status" value="1"/>
</dbReference>
<comment type="similarity">
    <text evidence="1 7">Belongs to the MurCDEF family. MurE subfamily.</text>
</comment>
<dbReference type="GO" id="GO:0009252">
    <property type="term" value="P:peptidoglycan biosynthetic process"/>
    <property type="evidence" value="ECO:0007669"/>
    <property type="project" value="UniProtKB-UniRule"/>
</dbReference>
<dbReference type="Pfam" id="PF01225">
    <property type="entry name" value="Mur_ligase"/>
    <property type="match status" value="1"/>
</dbReference>
<gene>
    <name evidence="7" type="primary">murE</name>
    <name evidence="12" type="ORF">GEMMAAP_07750</name>
</gene>
<dbReference type="KEGG" id="gph:GEMMAAP_07750"/>
<evidence type="ECO:0000256" key="8">
    <source>
        <dbReference type="RuleBase" id="RU004135"/>
    </source>
</evidence>
<evidence type="ECO:0000256" key="1">
    <source>
        <dbReference type="ARBA" id="ARBA00005898"/>
    </source>
</evidence>
<evidence type="ECO:0000256" key="2">
    <source>
        <dbReference type="ARBA" id="ARBA00022618"/>
    </source>
</evidence>
<evidence type="ECO:0000256" key="4">
    <source>
        <dbReference type="ARBA" id="ARBA00022984"/>
    </source>
</evidence>
<dbReference type="GO" id="GO:0008765">
    <property type="term" value="F:UDP-N-acetylmuramoylalanyl-D-glutamate-2,6-diaminopimelate ligase activity"/>
    <property type="evidence" value="ECO:0007669"/>
    <property type="project" value="UniProtKB-UniRule"/>
</dbReference>
<dbReference type="Proteomes" id="UP000076404">
    <property type="component" value="Chromosome"/>
</dbReference>
<feature type="short sequence motif" description="Meso-diaminopimelate recognition motif" evidence="7">
    <location>
        <begin position="406"/>
        <end position="409"/>
    </location>
</feature>
<dbReference type="AlphaFoldDB" id="A0A145Q2N1"/>
<feature type="binding site" evidence="7">
    <location>
        <position position="187"/>
    </location>
    <ligand>
        <name>UDP-N-acetyl-alpha-D-muramoyl-L-alanyl-D-glutamate</name>
        <dbReference type="ChEBI" id="CHEBI:83900"/>
    </ligand>
</feature>
<keyword evidence="6 7" id="KW-0961">Cell wall biogenesis/degradation</keyword>
<dbReference type="NCBIfam" id="NF001126">
    <property type="entry name" value="PRK00139.1-4"/>
    <property type="match status" value="1"/>
</dbReference>
<feature type="domain" description="Mur ligase C-terminal" evidence="10">
    <location>
        <begin position="329"/>
        <end position="458"/>
    </location>
</feature>
<dbReference type="GO" id="GO:0005524">
    <property type="term" value="F:ATP binding"/>
    <property type="evidence" value="ECO:0007669"/>
    <property type="project" value="UniProtKB-UniRule"/>
</dbReference>
<protein>
    <recommendedName>
        <fullName evidence="7">UDP-N-acetylmuramoyl-L-alanyl-D-glutamate--2,6-diaminopimelate ligase</fullName>
        <ecNumber evidence="7">6.3.2.13</ecNumber>
    </recommendedName>
    <alternativeName>
        <fullName evidence="7">Meso-A2pm-adding enzyme</fullName>
    </alternativeName>
    <alternativeName>
        <fullName evidence="7">Meso-diaminopimelate-adding enzyme</fullName>
    </alternativeName>
    <alternativeName>
        <fullName evidence="7">UDP-MurNAc-L-Ala-D-Glu:meso-diaminopimelate ligase</fullName>
    </alternativeName>
    <alternativeName>
        <fullName evidence="7">UDP-MurNAc-tripeptide synthetase</fullName>
    </alternativeName>
    <alternativeName>
        <fullName evidence="7">UDP-N-acetylmuramyl-tripeptide synthetase</fullName>
    </alternativeName>
</protein>
<dbReference type="SUPFAM" id="SSF63418">
    <property type="entry name" value="MurE/MurF N-terminal domain"/>
    <property type="match status" value="1"/>
</dbReference>
<keyword evidence="7" id="KW-0436">Ligase</keyword>
<dbReference type="GO" id="GO:0000287">
    <property type="term" value="F:magnesium ion binding"/>
    <property type="evidence" value="ECO:0007669"/>
    <property type="project" value="UniProtKB-UniRule"/>
</dbReference>
<dbReference type="InterPro" id="IPR036565">
    <property type="entry name" value="Mur-like_cat_sf"/>
</dbReference>
<feature type="binding site" evidence="7">
    <location>
        <position position="25"/>
    </location>
    <ligand>
        <name>UDP-N-acetyl-alpha-D-muramoyl-L-alanyl-D-glutamate</name>
        <dbReference type="ChEBI" id="CHEBI:83900"/>
    </ligand>
</feature>
<accession>A0A145Q2N1</accession>
<feature type="binding site" evidence="7">
    <location>
        <position position="185"/>
    </location>
    <ligand>
        <name>UDP-N-acetyl-alpha-D-muramoyl-L-alanyl-D-glutamate</name>
        <dbReference type="ChEBI" id="CHEBI:83900"/>
    </ligand>
</feature>
<dbReference type="Pfam" id="PF02875">
    <property type="entry name" value="Mur_ligase_C"/>
    <property type="match status" value="1"/>
</dbReference>
<name>A0A145Q2N1_9BACT</name>
<keyword evidence="7" id="KW-0067">ATP-binding</keyword>
<feature type="modified residue" description="N6-carboxylysine" evidence="7">
    <location>
        <position position="219"/>
    </location>
</feature>
<dbReference type="EC" id="6.3.2.13" evidence="7"/>
<keyword evidence="4 7" id="KW-0573">Peptidoglycan synthesis</keyword>
<dbReference type="HAMAP" id="MF_00208">
    <property type="entry name" value="MurE"/>
    <property type="match status" value="1"/>
</dbReference>
<dbReference type="Gene3D" id="3.40.1190.10">
    <property type="entry name" value="Mur-like, catalytic domain"/>
    <property type="match status" value="1"/>
</dbReference>
<dbReference type="InterPro" id="IPR000713">
    <property type="entry name" value="Mur_ligase_N"/>
</dbReference>
<comment type="function">
    <text evidence="7">Catalyzes the addition of meso-diaminopimelic acid to the nucleotide precursor UDP-N-acetylmuramoyl-L-alanyl-D-glutamate (UMAG) in the biosynthesis of bacterial cell-wall peptidoglycan.</text>
</comment>
<keyword evidence="13" id="KW-1185">Reference proteome</keyword>
<keyword evidence="3 7" id="KW-0133">Cell shape</keyword>
<organism evidence="12 13">
    <name type="scientific">Gemmatimonas phototrophica</name>
    <dbReference type="NCBI Taxonomy" id="1379270"/>
    <lineage>
        <taxon>Bacteria</taxon>
        <taxon>Pseudomonadati</taxon>
        <taxon>Gemmatimonadota</taxon>
        <taxon>Gemmatimonadia</taxon>
        <taxon>Gemmatimonadales</taxon>
        <taxon>Gemmatimonadaceae</taxon>
        <taxon>Gemmatimonas</taxon>
    </lineage>
</organism>
<evidence type="ECO:0000256" key="5">
    <source>
        <dbReference type="ARBA" id="ARBA00023306"/>
    </source>
</evidence>
<feature type="binding site" evidence="7">
    <location>
        <position position="460"/>
    </location>
    <ligand>
        <name>meso-2,6-diaminopimelate</name>
        <dbReference type="ChEBI" id="CHEBI:57791"/>
    </ligand>
</feature>
<evidence type="ECO:0000313" key="12">
    <source>
        <dbReference type="EMBL" id="AMW06662.1"/>
    </source>
</evidence>
<evidence type="ECO:0000256" key="7">
    <source>
        <dbReference type="HAMAP-Rule" id="MF_00208"/>
    </source>
</evidence>
<feature type="binding site" evidence="7">
    <location>
        <position position="382"/>
    </location>
    <ligand>
        <name>meso-2,6-diaminopimelate</name>
        <dbReference type="ChEBI" id="CHEBI:57791"/>
    </ligand>
</feature>
<comment type="catalytic activity">
    <reaction evidence="7">
        <text>UDP-N-acetyl-alpha-D-muramoyl-L-alanyl-D-glutamate + meso-2,6-diaminopimelate + ATP = UDP-N-acetyl-alpha-D-muramoyl-L-alanyl-gamma-D-glutamyl-meso-2,6-diaminopimelate + ADP + phosphate + H(+)</text>
        <dbReference type="Rhea" id="RHEA:23676"/>
        <dbReference type="ChEBI" id="CHEBI:15378"/>
        <dbReference type="ChEBI" id="CHEBI:30616"/>
        <dbReference type="ChEBI" id="CHEBI:43474"/>
        <dbReference type="ChEBI" id="CHEBI:57791"/>
        <dbReference type="ChEBI" id="CHEBI:83900"/>
        <dbReference type="ChEBI" id="CHEBI:83905"/>
        <dbReference type="ChEBI" id="CHEBI:456216"/>
        <dbReference type="EC" id="6.3.2.13"/>
    </reaction>
</comment>
<dbReference type="NCBIfam" id="TIGR01085">
    <property type="entry name" value="murE"/>
    <property type="match status" value="1"/>
</dbReference>
<dbReference type="GO" id="GO:0071555">
    <property type="term" value="P:cell wall organization"/>
    <property type="evidence" value="ECO:0007669"/>
    <property type="project" value="UniProtKB-KW"/>
</dbReference>
<dbReference type="STRING" id="1379270.GEMMAAP_07750"/>
<dbReference type="PANTHER" id="PTHR23135">
    <property type="entry name" value="MUR LIGASE FAMILY MEMBER"/>
    <property type="match status" value="1"/>
</dbReference>
<comment type="caution">
    <text evidence="7">Lacks conserved residue(s) required for the propagation of feature annotation.</text>
</comment>
<feature type="binding site" evidence="7">
    <location>
        <begin position="106"/>
        <end position="112"/>
    </location>
    <ligand>
        <name>ATP</name>
        <dbReference type="ChEBI" id="CHEBI:30616"/>
    </ligand>
</feature>
<dbReference type="GO" id="GO:0008360">
    <property type="term" value="P:regulation of cell shape"/>
    <property type="evidence" value="ECO:0007669"/>
    <property type="project" value="UniProtKB-KW"/>
</dbReference>
<dbReference type="PANTHER" id="PTHR23135:SF4">
    <property type="entry name" value="UDP-N-ACETYLMURAMOYL-L-ALANYL-D-GLUTAMATE--2,6-DIAMINOPIMELATE LIGASE MURE HOMOLOG, CHLOROPLASTIC"/>
    <property type="match status" value="1"/>
</dbReference>
<feature type="domain" description="Mur ligase central" evidence="11">
    <location>
        <begin position="104"/>
        <end position="307"/>
    </location>
</feature>
<comment type="subcellular location">
    <subcellularLocation>
        <location evidence="7 8">Cytoplasm</location>
    </subcellularLocation>
</comment>
<comment type="PTM">
    <text evidence="7">Carboxylation is probably crucial for Mg(2+) binding and, consequently, for the gamma-phosphate positioning of ATP.</text>
</comment>
<dbReference type="UniPathway" id="UPA00219"/>
<dbReference type="InterPro" id="IPR035911">
    <property type="entry name" value="MurE/MurF_N"/>
</dbReference>
<keyword evidence="2 7" id="KW-0132">Cell division</keyword>
<evidence type="ECO:0000256" key="6">
    <source>
        <dbReference type="ARBA" id="ARBA00023316"/>
    </source>
</evidence>
<proteinExistence type="inferred from homology"/>
<keyword evidence="7" id="KW-0547">Nucleotide-binding</keyword>
<dbReference type="InterPro" id="IPR036615">
    <property type="entry name" value="Mur_ligase_C_dom_sf"/>
</dbReference>
<dbReference type="SUPFAM" id="SSF53623">
    <property type="entry name" value="MurD-like peptide ligases, catalytic domain"/>
    <property type="match status" value="1"/>
</dbReference>
<dbReference type="InterPro" id="IPR013221">
    <property type="entry name" value="Mur_ligase_cen"/>
</dbReference>
<reference evidence="12 13" key="1">
    <citation type="journal article" date="2014" name="Proc. Natl. Acad. Sci. U.S.A.">
        <title>Functional type 2 photosynthetic reaction centers found in the rare bacterial phylum Gemmatimonadetes.</title>
        <authorList>
            <person name="Zeng Y."/>
            <person name="Feng F."/>
            <person name="Medova H."/>
            <person name="Dean J."/>
            <person name="Koblizek M."/>
        </authorList>
    </citation>
    <scope>NUCLEOTIDE SEQUENCE [LARGE SCALE GENOMIC DNA]</scope>
    <source>
        <strain evidence="12 13">AP64</strain>
    </source>
</reference>
<evidence type="ECO:0000259" key="9">
    <source>
        <dbReference type="Pfam" id="PF01225"/>
    </source>
</evidence>
<comment type="pathway">
    <text evidence="7 8">Cell wall biogenesis; peptidoglycan biosynthesis.</text>
</comment>
<evidence type="ECO:0000256" key="3">
    <source>
        <dbReference type="ARBA" id="ARBA00022960"/>
    </source>
</evidence>
<dbReference type="GO" id="GO:0051301">
    <property type="term" value="P:cell division"/>
    <property type="evidence" value="ECO:0007669"/>
    <property type="project" value="UniProtKB-KW"/>
</dbReference>
<feature type="domain" description="Mur ligase N-terminal catalytic" evidence="9">
    <location>
        <begin position="24"/>
        <end position="91"/>
    </location>
</feature>
<feature type="binding site" evidence="7">
    <location>
        <position position="456"/>
    </location>
    <ligand>
        <name>meso-2,6-diaminopimelate</name>
        <dbReference type="ChEBI" id="CHEBI:57791"/>
    </ligand>
</feature>
<dbReference type="Gene3D" id="3.90.190.20">
    <property type="entry name" value="Mur ligase, C-terminal domain"/>
    <property type="match status" value="1"/>
</dbReference>
<keyword evidence="7" id="KW-0460">Magnesium</keyword>
<comment type="cofactor">
    <cofactor evidence="7">
        <name>Mg(2+)</name>
        <dbReference type="ChEBI" id="CHEBI:18420"/>
    </cofactor>
</comment>
<feature type="binding site" evidence="7">
    <location>
        <begin position="406"/>
        <end position="409"/>
    </location>
    <ligand>
        <name>meso-2,6-diaminopimelate</name>
        <dbReference type="ChEBI" id="CHEBI:57791"/>
    </ligand>
</feature>
<feature type="binding site" evidence="7">
    <location>
        <begin position="152"/>
        <end position="153"/>
    </location>
    <ligand>
        <name>UDP-N-acetyl-alpha-D-muramoyl-L-alanyl-D-glutamate</name>
        <dbReference type="ChEBI" id="CHEBI:83900"/>
    </ligand>
</feature>
<dbReference type="InterPro" id="IPR004101">
    <property type="entry name" value="Mur_ligase_C"/>
</dbReference>
<dbReference type="eggNOG" id="COG0769">
    <property type="taxonomic scope" value="Bacteria"/>
</dbReference>
<dbReference type="SUPFAM" id="SSF53244">
    <property type="entry name" value="MurD-like peptide ligases, peptide-binding domain"/>
    <property type="match status" value="1"/>
</dbReference>